<dbReference type="GO" id="GO:0005886">
    <property type="term" value="C:plasma membrane"/>
    <property type="evidence" value="ECO:0007669"/>
    <property type="project" value="TreeGrafter"/>
</dbReference>
<dbReference type="Pfam" id="PF00005">
    <property type="entry name" value="ABC_tran"/>
    <property type="match status" value="1"/>
</dbReference>
<dbReference type="GO" id="GO:0016887">
    <property type="term" value="F:ATP hydrolysis activity"/>
    <property type="evidence" value="ECO:0007669"/>
    <property type="project" value="InterPro"/>
</dbReference>
<proteinExistence type="predicted"/>
<feature type="region of interest" description="Disordered" evidence="4">
    <location>
        <begin position="1"/>
        <end position="21"/>
    </location>
</feature>
<evidence type="ECO:0000256" key="3">
    <source>
        <dbReference type="ARBA" id="ARBA00022840"/>
    </source>
</evidence>
<evidence type="ECO:0000313" key="6">
    <source>
        <dbReference type="EMBL" id="TWT84082.1"/>
    </source>
</evidence>
<dbReference type="CDD" id="cd03255">
    <property type="entry name" value="ABC_MJ0796_LolCDE_FtsE"/>
    <property type="match status" value="1"/>
</dbReference>
<dbReference type="PROSITE" id="PS00211">
    <property type="entry name" value="ABC_TRANSPORTER_1"/>
    <property type="match status" value="1"/>
</dbReference>
<protein>
    <submittedName>
        <fullName evidence="6">ABC transporter ATP-binding protein YtrE</fullName>
    </submittedName>
</protein>
<keyword evidence="2" id="KW-0547">Nucleotide-binding</keyword>
<dbReference type="GO" id="GO:0022857">
    <property type="term" value="F:transmembrane transporter activity"/>
    <property type="evidence" value="ECO:0007669"/>
    <property type="project" value="TreeGrafter"/>
</dbReference>
<keyword evidence="1" id="KW-0813">Transport</keyword>
<feature type="domain" description="ABC transporter" evidence="5">
    <location>
        <begin position="6"/>
        <end position="225"/>
    </location>
</feature>
<dbReference type="SUPFAM" id="SSF52540">
    <property type="entry name" value="P-loop containing nucleoside triphosphate hydrolases"/>
    <property type="match status" value="1"/>
</dbReference>
<name>A0A5C5Z9S9_9BACT</name>
<gene>
    <name evidence="6" type="primary">ytrE_1</name>
    <name evidence="6" type="ORF">CA13_55580</name>
</gene>
<evidence type="ECO:0000256" key="1">
    <source>
        <dbReference type="ARBA" id="ARBA00022448"/>
    </source>
</evidence>
<evidence type="ECO:0000259" key="5">
    <source>
        <dbReference type="PROSITE" id="PS50893"/>
    </source>
</evidence>
<keyword evidence="3 6" id="KW-0067">ATP-binding</keyword>
<dbReference type="InterPro" id="IPR003439">
    <property type="entry name" value="ABC_transporter-like_ATP-bd"/>
</dbReference>
<dbReference type="Proteomes" id="UP000315010">
    <property type="component" value="Unassembled WGS sequence"/>
</dbReference>
<dbReference type="InterPro" id="IPR027417">
    <property type="entry name" value="P-loop_NTPase"/>
</dbReference>
<dbReference type="PROSITE" id="PS50893">
    <property type="entry name" value="ABC_TRANSPORTER_2"/>
    <property type="match status" value="1"/>
</dbReference>
<sequence>MSESVLEMNGVKKRYPGKGSRGEVHALRGVSLSVGKGEFVALHGPSGCGKSTLLLAAGGLLRPDVGTIAINGQDLYSLNNSNRARFRAANLGFVFQQFHLIPYLDVLGNLMVTEVATGQSANAKKRAEAILEQFGMAARAGHHPSELSVGEQQRLALARAVFANASILFADEPTGNLDRDNATIVLDYMKEFAGNGGVVVMVTHDDRALEHASQKVSLVDGRIKE</sequence>
<dbReference type="RefSeq" id="WP_419194827.1">
    <property type="nucleotide sequence ID" value="NZ_SJPJ01000001.1"/>
</dbReference>
<evidence type="ECO:0000313" key="7">
    <source>
        <dbReference type="Proteomes" id="UP000315010"/>
    </source>
</evidence>
<dbReference type="Gene3D" id="3.40.50.300">
    <property type="entry name" value="P-loop containing nucleotide triphosphate hydrolases"/>
    <property type="match status" value="1"/>
</dbReference>
<dbReference type="GO" id="GO:0005524">
    <property type="term" value="F:ATP binding"/>
    <property type="evidence" value="ECO:0007669"/>
    <property type="project" value="UniProtKB-KW"/>
</dbReference>
<comment type="caution">
    <text evidence="6">The sequence shown here is derived from an EMBL/GenBank/DDBJ whole genome shotgun (WGS) entry which is preliminary data.</text>
</comment>
<dbReference type="InterPro" id="IPR015854">
    <property type="entry name" value="ABC_transpr_LolD-like"/>
</dbReference>
<evidence type="ECO:0000256" key="2">
    <source>
        <dbReference type="ARBA" id="ARBA00022741"/>
    </source>
</evidence>
<keyword evidence="7" id="KW-1185">Reference proteome</keyword>
<dbReference type="InterPro" id="IPR017871">
    <property type="entry name" value="ABC_transporter-like_CS"/>
</dbReference>
<dbReference type="InterPro" id="IPR003593">
    <property type="entry name" value="AAA+_ATPase"/>
</dbReference>
<dbReference type="AlphaFoldDB" id="A0A5C5Z9S9"/>
<evidence type="ECO:0000256" key="4">
    <source>
        <dbReference type="SAM" id="MobiDB-lite"/>
    </source>
</evidence>
<organism evidence="6 7">
    <name type="scientific">Novipirellula herctigrandis</name>
    <dbReference type="NCBI Taxonomy" id="2527986"/>
    <lineage>
        <taxon>Bacteria</taxon>
        <taxon>Pseudomonadati</taxon>
        <taxon>Planctomycetota</taxon>
        <taxon>Planctomycetia</taxon>
        <taxon>Pirellulales</taxon>
        <taxon>Pirellulaceae</taxon>
        <taxon>Novipirellula</taxon>
    </lineage>
</organism>
<accession>A0A5C5Z9S9</accession>
<dbReference type="EMBL" id="SJPJ01000001">
    <property type="protein sequence ID" value="TWT84082.1"/>
    <property type="molecule type" value="Genomic_DNA"/>
</dbReference>
<reference evidence="6 7" key="1">
    <citation type="submission" date="2019-02" db="EMBL/GenBank/DDBJ databases">
        <title>Deep-cultivation of Planctomycetes and their phenomic and genomic characterization uncovers novel biology.</title>
        <authorList>
            <person name="Wiegand S."/>
            <person name="Jogler M."/>
            <person name="Boedeker C."/>
            <person name="Pinto D."/>
            <person name="Vollmers J."/>
            <person name="Rivas-Marin E."/>
            <person name="Kohn T."/>
            <person name="Peeters S.H."/>
            <person name="Heuer A."/>
            <person name="Rast P."/>
            <person name="Oberbeckmann S."/>
            <person name="Bunk B."/>
            <person name="Jeske O."/>
            <person name="Meyerdierks A."/>
            <person name="Storesund J.E."/>
            <person name="Kallscheuer N."/>
            <person name="Luecker S."/>
            <person name="Lage O.M."/>
            <person name="Pohl T."/>
            <person name="Merkel B.J."/>
            <person name="Hornburger P."/>
            <person name="Mueller R.-W."/>
            <person name="Bruemmer F."/>
            <person name="Labrenz M."/>
            <person name="Spormann A.M."/>
            <person name="Op Den Camp H."/>
            <person name="Overmann J."/>
            <person name="Amann R."/>
            <person name="Jetten M.S.M."/>
            <person name="Mascher T."/>
            <person name="Medema M.H."/>
            <person name="Devos D.P."/>
            <person name="Kaster A.-K."/>
            <person name="Ovreas L."/>
            <person name="Rohde M."/>
            <person name="Galperin M.Y."/>
            <person name="Jogler C."/>
        </authorList>
    </citation>
    <scope>NUCLEOTIDE SEQUENCE [LARGE SCALE GENOMIC DNA]</scope>
    <source>
        <strain evidence="6 7">CA13</strain>
    </source>
</reference>
<dbReference type="SMART" id="SM00382">
    <property type="entry name" value="AAA"/>
    <property type="match status" value="1"/>
</dbReference>
<dbReference type="PANTHER" id="PTHR24220">
    <property type="entry name" value="IMPORT ATP-BINDING PROTEIN"/>
    <property type="match status" value="1"/>
</dbReference>
<dbReference type="InterPro" id="IPR017911">
    <property type="entry name" value="MacB-like_ATP-bd"/>
</dbReference>